<dbReference type="InterPro" id="IPR000527">
    <property type="entry name" value="Flag_Lring"/>
</dbReference>
<dbReference type="PANTHER" id="PTHR34933">
    <property type="entry name" value="FLAGELLAR L-RING PROTEIN"/>
    <property type="match status" value="1"/>
</dbReference>
<keyword evidence="6 7" id="KW-0998">Cell outer membrane</keyword>
<dbReference type="HAMAP" id="MF_00415">
    <property type="entry name" value="FlgH"/>
    <property type="match status" value="1"/>
</dbReference>
<dbReference type="EMBL" id="JACIJP010000001">
    <property type="protein sequence ID" value="MBB6122766.1"/>
    <property type="molecule type" value="Genomic_DNA"/>
</dbReference>
<keyword evidence="3 7" id="KW-0732">Signal</keyword>
<organism evidence="8 9">
    <name type="scientific">Sphingobium subterraneum</name>
    <dbReference type="NCBI Taxonomy" id="627688"/>
    <lineage>
        <taxon>Bacteria</taxon>
        <taxon>Pseudomonadati</taxon>
        <taxon>Pseudomonadota</taxon>
        <taxon>Alphaproteobacteria</taxon>
        <taxon>Sphingomonadales</taxon>
        <taxon>Sphingomonadaceae</taxon>
        <taxon>Sphingobium</taxon>
    </lineage>
</organism>
<comment type="subcellular location">
    <subcellularLocation>
        <location evidence="7">Cell outer membrane</location>
        <topology evidence="7">Lipid-anchor</topology>
    </subcellularLocation>
    <subcellularLocation>
        <location evidence="7">Bacterial flagellum basal body</location>
    </subcellularLocation>
</comment>
<protein>
    <recommendedName>
        <fullName evidence="7">Flagellar L-ring protein</fullName>
    </recommendedName>
    <alternativeName>
        <fullName evidence="7">Basal body L-ring protein</fullName>
    </alternativeName>
</protein>
<dbReference type="GO" id="GO:0009279">
    <property type="term" value="C:cell outer membrane"/>
    <property type="evidence" value="ECO:0007669"/>
    <property type="project" value="UniProtKB-SubCell"/>
</dbReference>
<dbReference type="PROSITE" id="PS51257">
    <property type="entry name" value="PROKAR_LIPOPROTEIN"/>
    <property type="match status" value="1"/>
</dbReference>
<dbReference type="RefSeq" id="WP_184077149.1">
    <property type="nucleotide sequence ID" value="NZ_JACIJP010000001.1"/>
</dbReference>
<evidence type="ECO:0000256" key="6">
    <source>
        <dbReference type="ARBA" id="ARBA00023237"/>
    </source>
</evidence>
<evidence type="ECO:0000256" key="5">
    <source>
        <dbReference type="ARBA" id="ARBA00023143"/>
    </source>
</evidence>
<name>A0A841IZS1_9SPHN</name>
<proteinExistence type="inferred from homology"/>
<reference evidence="8 9" key="1">
    <citation type="submission" date="2020-08" db="EMBL/GenBank/DDBJ databases">
        <title>Genomic Encyclopedia of Type Strains, Phase IV (KMG-IV): sequencing the most valuable type-strain genomes for metagenomic binning, comparative biology and taxonomic classification.</title>
        <authorList>
            <person name="Goeker M."/>
        </authorList>
    </citation>
    <scope>NUCLEOTIDE SEQUENCE [LARGE SCALE GENOMIC DNA]</scope>
    <source>
        <strain evidence="8 9">DSM 102255</strain>
    </source>
</reference>
<accession>A0A841IZS1</accession>
<dbReference type="Proteomes" id="UP000552700">
    <property type="component" value="Unassembled WGS sequence"/>
</dbReference>
<comment type="subunit">
    <text evidence="7">The basal body constitutes a major portion of the flagellar organelle and consists of four rings (L,P,S, and M) mounted on a central rod.</text>
</comment>
<dbReference type="NCBIfam" id="NF001305">
    <property type="entry name" value="PRK00249.1-5"/>
    <property type="match status" value="1"/>
</dbReference>
<sequence>MSARTGSALRIASLGALGLLAGCGTAGRLGSIGRAPKMSPVEQVGTPQSIDSLATVRGDPASPAPESVIPSASLFRTGAGALFQDQRAGRVGDILTIRVNVSDKAVVDTSTARSRDGSESGGASALFGLEKIVKKLAGVDTSKLVESASTSKSSGSGNTSRSETVTMTIAAVVTAVLPNGNLLIRGRQETRVNFELRELLVSGIVRPQDIARDNSIRHTQIAEARISYGGRGQLTDAQQARWGQQLMDVLSPF</sequence>
<comment type="similarity">
    <text evidence="2 7">Belongs to the FlgH family.</text>
</comment>
<evidence type="ECO:0000313" key="8">
    <source>
        <dbReference type="EMBL" id="MBB6122766.1"/>
    </source>
</evidence>
<dbReference type="Pfam" id="PF02107">
    <property type="entry name" value="FlgH"/>
    <property type="match status" value="1"/>
</dbReference>
<evidence type="ECO:0000256" key="7">
    <source>
        <dbReference type="HAMAP-Rule" id="MF_00415"/>
    </source>
</evidence>
<keyword evidence="9" id="KW-1185">Reference proteome</keyword>
<evidence type="ECO:0000256" key="2">
    <source>
        <dbReference type="ARBA" id="ARBA00006929"/>
    </source>
</evidence>
<keyword evidence="8" id="KW-0966">Cell projection</keyword>
<dbReference type="GO" id="GO:0009427">
    <property type="term" value="C:bacterial-type flagellum basal body, distal rod, L ring"/>
    <property type="evidence" value="ECO:0007669"/>
    <property type="project" value="InterPro"/>
</dbReference>
<keyword evidence="4 7" id="KW-0472">Membrane</keyword>
<evidence type="ECO:0000256" key="4">
    <source>
        <dbReference type="ARBA" id="ARBA00023136"/>
    </source>
</evidence>
<dbReference type="AlphaFoldDB" id="A0A841IZS1"/>
<evidence type="ECO:0000313" key="9">
    <source>
        <dbReference type="Proteomes" id="UP000552700"/>
    </source>
</evidence>
<comment type="function">
    <text evidence="1 7">Assembles around the rod to form the L-ring and probably protects the motor/basal body from shearing forces during rotation.</text>
</comment>
<keyword evidence="8" id="KW-0969">Cilium</keyword>
<keyword evidence="7" id="KW-0449">Lipoprotein</keyword>
<evidence type="ECO:0000256" key="1">
    <source>
        <dbReference type="ARBA" id="ARBA00002591"/>
    </source>
</evidence>
<comment type="caution">
    <text evidence="8">The sequence shown here is derived from an EMBL/GenBank/DDBJ whole genome shotgun (WGS) entry which is preliminary data.</text>
</comment>
<dbReference type="GO" id="GO:0071973">
    <property type="term" value="P:bacterial-type flagellum-dependent cell motility"/>
    <property type="evidence" value="ECO:0007669"/>
    <property type="project" value="InterPro"/>
</dbReference>
<gene>
    <name evidence="7" type="primary">flgH</name>
    <name evidence="8" type="ORF">FHS92_000473</name>
</gene>
<dbReference type="PRINTS" id="PR01008">
    <property type="entry name" value="FLGLRINGFLGH"/>
</dbReference>
<keyword evidence="8" id="KW-0282">Flagellum</keyword>
<dbReference type="PANTHER" id="PTHR34933:SF1">
    <property type="entry name" value="FLAGELLAR L-RING PROTEIN"/>
    <property type="match status" value="1"/>
</dbReference>
<evidence type="ECO:0000256" key="3">
    <source>
        <dbReference type="ARBA" id="ARBA00022729"/>
    </source>
</evidence>
<keyword evidence="5 7" id="KW-0975">Bacterial flagellum</keyword>
<dbReference type="GO" id="GO:0003774">
    <property type="term" value="F:cytoskeletal motor activity"/>
    <property type="evidence" value="ECO:0007669"/>
    <property type="project" value="InterPro"/>
</dbReference>